<dbReference type="Proteomes" id="UP000571950">
    <property type="component" value="Unassembled WGS sequence"/>
</dbReference>
<comment type="caution">
    <text evidence="2">The sequence shown here is derived from an EMBL/GenBank/DDBJ whole genome shotgun (WGS) entry which is preliminary data.</text>
</comment>
<gene>
    <name evidence="2" type="ORF">GGR43_004215</name>
</gene>
<dbReference type="GO" id="GO:0016787">
    <property type="term" value="F:hydrolase activity"/>
    <property type="evidence" value="ECO:0007669"/>
    <property type="project" value="UniProtKB-KW"/>
</dbReference>
<protein>
    <submittedName>
        <fullName evidence="2">Dienelactone hydrolase</fullName>
    </submittedName>
</protein>
<name>A0A7W6BK06_9SPHN</name>
<keyword evidence="2" id="KW-0378">Hydrolase</keyword>
<sequence>MSIERHVVLHEGPGGPFESMAVYDPAAGTQPGMLLFPNFLGTKEWDFAKAEQLAAMGFKVLVVDYYGQGKRASGMGDPKAGEYLAELTADRAAMRDRLLDALAELRKLPGVDAARCGAIGFCAGGKCVLDLARAGADILAGVSFHGVYDAPPFPNKPITAKLLVCHGWNDPLCPPDATVALANELNESGADWQLIAYGHTGHAFTANDVPLKDDRSFGFQPSTNNRSWKAMQALFEEVFG</sequence>
<proteinExistence type="predicted"/>
<feature type="domain" description="Dienelactone hydrolase" evidence="1">
    <location>
        <begin position="23"/>
        <end position="238"/>
    </location>
</feature>
<evidence type="ECO:0000313" key="3">
    <source>
        <dbReference type="Proteomes" id="UP000571950"/>
    </source>
</evidence>
<dbReference type="Gene3D" id="3.40.50.1820">
    <property type="entry name" value="alpha/beta hydrolase"/>
    <property type="match status" value="1"/>
</dbReference>
<dbReference type="EMBL" id="JACIDT010000025">
    <property type="protein sequence ID" value="MBB3928471.1"/>
    <property type="molecule type" value="Genomic_DNA"/>
</dbReference>
<dbReference type="Pfam" id="PF01738">
    <property type="entry name" value="DLH"/>
    <property type="match status" value="1"/>
</dbReference>
<evidence type="ECO:0000313" key="2">
    <source>
        <dbReference type="EMBL" id="MBB3928471.1"/>
    </source>
</evidence>
<dbReference type="AlphaFoldDB" id="A0A7W6BK06"/>
<dbReference type="RefSeq" id="WP_188073749.1">
    <property type="nucleotide sequence ID" value="NZ_BSPS01000042.1"/>
</dbReference>
<organism evidence="2 3">
    <name type="scientific">Sphingobium jiangsuense</name>
    <dbReference type="NCBI Taxonomy" id="870476"/>
    <lineage>
        <taxon>Bacteria</taxon>
        <taxon>Pseudomonadati</taxon>
        <taxon>Pseudomonadota</taxon>
        <taxon>Alphaproteobacteria</taxon>
        <taxon>Sphingomonadales</taxon>
        <taxon>Sphingomonadaceae</taxon>
        <taxon>Sphingobium</taxon>
    </lineage>
</organism>
<dbReference type="SUPFAM" id="SSF53474">
    <property type="entry name" value="alpha/beta-Hydrolases"/>
    <property type="match status" value="1"/>
</dbReference>
<dbReference type="InterPro" id="IPR029058">
    <property type="entry name" value="AB_hydrolase_fold"/>
</dbReference>
<dbReference type="InterPro" id="IPR002925">
    <property type="entry name" value="Dienelactn_hydro"/>
</dbReference>
<dbReference type="InterPro" id="IPR050261">
    <property type="entry name" value="FrsA_esterase"/>
</dbReference>
<accession>A0A7W6BK06</accession>
<evidence type="ECO:0000259" key="1">
    <source>
        <dbReference type="Pfam" id="PF01738"/>
    </source>
</evidence>
<dbReference type="PANTHER" id="PTHR22946">
    <property type="entry name" value="DIENELACTONE HYDROLASE DOMAIN-CONTAINING PROTEIN-RELATED"/>
    <property type="match status" value="1"/>
</dbReference>
<dbReference type="PANTHER" id="PTHR22946:SF0">
    <property type="entry name" value="DIENELACTONE HYDROLASE DOMAIN-CONTAINING PROTEIN"/>
    <property type="match status" value="1"/>
</dbReference>
<reference evidence="2 3" key="1">
    <citation type="submission" date="2020-08" db="EMBL/GenBank/DDBJ databases">
        <title>Genomic Encyclopedia of Type Strains, Phase IV (KMG-IV): sequencing the most valuable type-strain genomes for metagenomic binning, comparative biology and taxonomic classification.</title>
        <authorList>
            <person name="Goeker M."/>
        </authorList>
    </citation>
    <scope>NUCLEOTIDE SEQUENCE [LARGE SCALE GENOMIC DNA]</scope>
    <source>
        <strain evidence="2 3">DSM 26189</strain>
    </source>
</reference>
<keyword evidence="3" id="KW-1185">Reference proteome</keyword>